<dbReference type="InterPro" id="IPR001902">
    <property type="entry name" value="SLC26A/SulP_fam"/>
</dbReference>
<keyword evidence="2 5" id="KW-0812">Transmembrane</keyword>
<dbReference type="GO" id="GO:0016020">
    <property type="term" value="C:membrane"/>
    <property type="evidence" value="ECO:0007669"/>
    <property type="project" value="UniProtKB-SubCell"/>
</dbReference>
<feature type="transmembrane region" description="Helical" evidence="5">
    <location>
        <begin position="402"/>
        <end position="422"/>
    </location>
</feature>
<evidence type="ECO:0000313" key="7">
    <source>
        <dbReference type="EMBL" id="KAE8755170.1"/>
    </source>
</evidence>
<evidence type="ECO:0000313" key="8">
    <source>
        <dbReference type="Proteomes" id="UP000463700"/>
    </source>
</evidence>
<dbReference type="Pfam" id="PF00916">
    <property type="entry name" value="Sulfate_transp"/>
    <property type="match status" value="1"/>
</dbReference>
<feature type="transmembrane region" description="Helical" evidence="5">
    <location>
        <begin position="326"/>
        <end position="344"/>
    </location>
</feature>
<evidence type="ECO:0000259" key="6">
    <source>
        <dbReference type="PROSITE" id="PS50801"/>
    </source>
</evidence>
<reference evidence="7 8" key="1">
    <citation type="journal article" date="2020" name="Int. J. Syst. Evol. Microbiol.">
        <title>Paraburkholderia madseniana sp. nov., a phenolic acid-degrading bacterium isolated from acidic forest soil.</title>
        <authorList>
            <person name="Wilhelm R.C."/>
            <person name="Murphy S.J.L."/>
            <person name="Feriancek N.M."/>
            <person name="Karasz D.C."/>
            <person name="DeRito C.M."/>
            <person name="Newman J.D."/>
            <person name="Buckley D.H."/>
        </authorList>
    </citation>
    <scope>NUCLEOTIDE SEQUENCE [LARGE SCALE GENOMIC DNA]</scope>
    <source>
        <strain evidence="7 8">RP11</strain>
    </source>
</reference>
<proteinExistence type="predicted"/>
<comment type="caution">
    <text evidence="7">The sequence shown here is derived from an EMBL/GenBank/DDBJ whole genome shotgun (WGS) entry which is preliminary data.</text>
</comment>
<keyword evidence="4 5" id="KW-0472">Membrane</keyword>
<organism evidence="7 8">
    <name type="scientific">Paraburkholderia madseniana</name>
    <dbReference type="NCBI Taxonomy" id="2599607"/>
    <lineage>
        <taxon>Bacteria</taxon>
        <taxon>Pseudomonadati</taxon>
        <taxon>Pseudomonadota</taxon>
        <taxon>Betaproteobacteria</taxon>
        <taxon>Burkholderiales</taxon>
        <taxon>Burkholderiaceae</taxon>
        <taxon>Paraburkholderia</taxon>
    </lineage>
</organism>
<dbReference type="AlphaFoldDB" id="A0A6N6W6H5"/>
<feature type="transmembrane region" description="Helical" evidence="5">
    <location>
        <begin position="365"/>
        <end position="382"/>
    </location>
</feature>
<feature type="transmembrane region" description="Helical" evidence="5">
    <location>
        <begin position="149"/>
        <end position="167"/>
    </location>
</feature>
<feature type="transmembrane region" description="Helical" evidence="5">
    <location>
        <begin position="460"/>
        <end position="490"/>
    </location>
</feature>
<dbReference type="Pfam" id="PF01740">
    <property type="entry name" value="STAS"/>
    <property type="match status" value="1"/>
</dbReference>
<accession>A0A6N6W6H5</accession>
<feature type="transmembrane region" description="Helical" evidence="5">
    <location>
        <begin position="429"/>
        <end position="448"/>
    </location>
</feature>
<evidence type="ECO:0000256" key="4">
    <source>
        <dbReference type="ARBA" id="ARBA00023136"/>
    </source>
</evidence>
<evidence type="ECO:0000256" key="5">
    <source>
        <dbReference type="SAM" id="Phobius"/>
    </source>
</evidence>
<feature type="transmembrane region" description="Helical" evidence="5">
    <location>
        <begin position="95"/>
        <end position="113"/>
    </location>
</feature>
<gene>
    <name evidence="7" type="ORF">FSO04_35770</name>
</gene>
<dbReference type="InterPro" id="IPR011547">
    <property type="entry name" value="SLC26A/SulP_dom"/>
</dbReference>
<dbReference type="SUPFAM" id="SSF52091">
    <property type="entry name" value="SpoIIaa-like"/>
    <property type="match status" value="1"/>
</dbReference>
<dbReference type="Proteomes" id="UP000463700">
    <property type="component" value="Unassembled WGS sequence"/>
</dbReference>
<dbReference type="GO" id="GO:0055085">
    <property type="term" value="P:transmembrane transport"/>
    <property type="evidence" value="ECO:0007669"/>
    <property type="project" value="InterPro"/>
</dbReference>
<dbReference type="PANTHER" id="PTHR11814">
    <property type="entry name" value="SULFATE TRANSPORTER"/>
    <property type="match status" value="1"/>
</dbReference>
<keyword evidence="3 5" id="KW-1133">Transmembrane helix</keyword>
<comment type="subcellular location">
    <subcellularLocation>
        <location evidence="1">Membrane</location>
        <topology evidence="1">Multi-pass membrane protein</topology>
    </subcellularLocation>
</comment>
<dbReference type="PROSITE" id="PS50801">
    <property type="entry name" value="STAS"/>
    <property type="match status" value="1"/>
</dbReference>
<feature type="transmembrane region" description="Helical" evidence="5">
    <location>
        <begin position="256"/>
        <end position="275"/>
    </location>
</feature>
<dbReference type="RefSeq" id="WP_154566227.1">
    <property type="nucleotide sequence ID" value="NZ_VOSW01000097.1"/>
</dbReference>
<sequence>MAGSCDHQSWLDQPFASDFIFLAGDPKPGFAVAGWINASRISDHQPLWFEPRCPVKPDTSKPERPSNHAVRIVSRWVNGLAVARNYRLAWLPHDAIAGLSLSAVLVPAGMAYAEATGLPAVSGLYASFAALLAYALFGPSRILVLGPDTALVALIALIAASVAPLAHGNTENALALAGGLALLSGAICMVVGMLKLGFVTELLSLPIRYGYLNGIVLTIVLGQTPKLLGFQVHGASFLQQVRDLVSGVVAGKTNELAVTIGVAALVVILGCRRYLPKVPGVLIAVAGASVAVAALDLAQRFGLAIVGNVPQGLPALRIPAPALNEWAALLGGAAAVALVSFTDISILSRTYEARSGEAVNRNQEFVSLGLANIAAGIAHGFAVSASGSRTPVAEAAGAKTQATGLVAALIVAGLLLFAPQALRNTPQAALAAVVIAACLGLLEVRGVWRLYRLRPSEFVQSIVCLVGVAMIGVVNGIGVALALAVLGFLWRGWRPYSAVLGRVEQMKGYHDVVRHPEVRRIPGLVLLRWDAPLFFANTEIFRGRMLQAVREAPTKTAWIVIAAEPVTDVDLSAADTLARLHDELLALNVTLCFAELKGPAKDCLKHCGLFGTIGEQHFFPTVGQAVNRYLESHPVEWHDWEDEA</sequence>
<evidence type="ECO:0000256" key="2">
    <source>
        <dbReference type="ARBA" id="ARBA00022692"/>
    </source>
</evidence>
<dbReference type="InterPro" id="IPR036513">
    <property type="entry name" value="STAS_dom_sf"/>
</dbReference>
<feature type="transmembrane region" description="Helical" evidence="5">
    <location>
        <begin position="282"/>
        <end position="306"/>
    </location>
</feature>
<feature type="domain" description="STAS" evidence="6">
    <location>
        <begin position="514"/>
        <end position="629"/>
    </location>
</feature>
<feature type="transmembrane region" description="Helical" evidence="5">
    <location>
        <begin position="210"/>
        <end position="228"/>
    </location>
</feature>
<dbReference type="CDD" id="cd07042">
    <property type="entry name" value="STAS_SulP_like_sulfate_transporter"/>
    <property type="match status" value="1"/>
</dbReference>
<evidence type="ECO:0000256" key="3">
    <source>
        <dbReference type="ARBA" id="ARBA00022989"/>
    </source>
</evidence>
<feature type="transmembrane region" description="Helical" evidence="5">
    <location>
        <begin position="173"/>
        <end position="198"/>
    </location>
</feature>
<evidence type="ECO:0000256" key="1">
    <source>
        <dbReference type="ARBA" id="ARBA00004141"/>
    </source>
</evidence>
<feature type="transmembrane region" description="Helical" evidence="5">
    <location>
        <begin position="119"/>
        <end position="137"/>
    </location>
</feature>
<name>A0A6N6W6H5_9BURK</name>
<dbReference type="OrthoDB" id="9769739at2"/>
<dbReference type="EMBL" id="VOSW01000097">
    <property type="protein sequence ID" value="KAE8755170.1"/>
    <property type="molecule type" value="Genomic_DNA"/>
</dbReference>
<dbReference type="Gene3D" id="3.30.750.24">
    <property type="entry name" value="STAS domain"/>
    <property type="match status" value="1"/>
</dbReference>
<protein>
    <submittedName>
        <fullName evidence="7">STAS domain-containing protein</fullName>
    </submittedName>
</protein>
<dbReference type="InterPro" id="IPR002645">
    <property type="entry name" value="STAS_dom"/>
</dbReference>